<evidence type="ECO:0000313" key="2">
    <source>
        <dbReference type="Ensembl" id="ENSSANP00000033543.1"/>
    </source>
</evidence>
<dbReference type="GO" id="GO:0006915">
    <property type="term" value="P:apoptotic process"/>
    <property type="evidence" value="ECO:0007669"/>
    <property type="project" value="TreeGrafter"/>
</dbReference>
<sequence>VFSDVSLEFGTVLVYTCRNSCWKSGSTVPVEEFLVVQPDPDQKLFK</sequence>
<dbReference type="PANTHER" id="PTHR46421">
    <property type="entry name" value="PROGRAMMED CELL DEATH PROTEIN 2-LIKE"/>
    <property type="match status" value="1"/>
</dbReference>
<dbReference type="Ensembl" id="ENSSANT00000035709.1">
    <property type="protein sequence ID" value="ENSSANP00000033543.1"/>
    <property type="gene ID" value="ENSSANG00000017060.1"/>
</dbReference>
<dbReference type="PANTHER" id="PTHR46421:SF1">
    <property type="entry name" value="PROGRAMMED CELL DEATH PROTEIN 2-LIKE"/>
    <property type="match status" value="1"/>
</dbReference>
<dbReference type="GO" id="GO:0005737">
    <property type="term" value="C:cytoplasm"/>
    <property type="evidence" value="ECO:0007669"/>
    <property type="project" value="InterPro"/>
</dbReference>
<reference evidence="2" key="1">
    <citation type="submission" date="2025-08" db="UniProtKB">
        <authorList>
            <consortium name="Ensembl"/>
        </authorList>
    </citation>
    <scope>IDENTIFICATION</scope>
</reference>
<evidence type="ECO:0000313" key="3">
    <source>
        <dbReference type="Proteomes" id="UP000472260"/>
    </source>
</evidence>
<reference evidence="2" key="2">
    <citation type="submission" date="2025-09" db="UniProtKB">
        <authorList>
            <consortium name="Ensembl"/>
        </authorList>
    </citation>
    <scope>IDENTIFICATION</scope>
</reference>
<proteinExistence type="predicted"/>
<organism evidence="2 3">
    <name type="scientific">Sinocyclocheilus anshuiensis</name>
    <dbReference type="NCBI Taxonomy" id="1608454"/>
    <lineage>
        <taxon>Eukaryota</taxon>
        <taxon>Metazoa</taxon>
        <taxon>Chordata</taxon>
        <taxon>Craniata</taxon>
        <taxon>Vertebrata</taxon>
        <taxon>Euteleostomi</taxon>
        <taxon>Actinopterygii</taxon>
        <taxon>Neopterygii</taxon>
        <taxon>Teleostei</taxon>
        <taxon>Ostariophysi</taxon>
        <taxon>Cypriniformes</taxon>
        <taxon>Cyprinidae</taxon>
        <taxon>Cyprininae</taxon>
        <taxon>Sinocyclocheilus</taxon>
    </lineage>
</organism>
<dbReference type="Proteomes" id="UP000472260">
    <property type="component" value="Unassembled WGS sequence"/>
</dbReference>
<dbReference type="InterPro" id="IPR007320">
    <property type="entry name" value="PDCD2_C"/>
</dbReference>
<dbReference type="Pfam" id="PF04194">
    <property type="entry name" value="PDCD2_C"/>
    <property type="match status" value="1"/>
</dbReference>
<feature type="domain" description="Programmed cell death protein 2 C-terminal" evidence="1">
    <location>
        <begin position="4"/>
        <end position="37"/>
    </location>
</feature>
<keyword evidence="3" id="KW-1185">Reference proteome</keyword>
<accession>A0A671MSN3</accession>
<name>A0A671MSN3_9TELE</name>
<dbReference type="InterPro" id="IPR052815">
    <property type="entry name" value="PDCD2-like_regulator"/>
</dbReference>
<dbReference type="AlphaFoldDB" id="A0A671MSN3"/>
<evidence type="ECO:0000259" key="1">
    <source>
        <dbReference type="Pfam" id="PF04194"/>
    </source>
</evidence>
<protein>
    <recommendedName>
        <fullName evidence="1">Programmed cell death protein 2 C-terminal domain-containing protein</fullName>
    </recommendedName>
</protein>